<name>A0A4S4ECN4_CAMSN</name>
<protein>
    <submittedName>
        <fullName evidence="1">Uncharacterized protein</fullName>
    </submittedName>
</protein>
<sequence>MKFLAPLLNKFKSTIGKKAYIVVSGGQFFSYEDAVAVLNWPKVVCKERRFKIFDLGIGGALSGMSNSQVSVVQGVYASVNGLMRTHSPSVVFAVSNIDSDVMKALEMVSESSENGSTLVLLPRAFVSKVGFSANHMEPGAHIAAKDNVVKHDKSDFEVPFMREDFRRFLPSEKLPPASKLPLLNLFNQGVSLKELKAAGAKLKQYMLECDSSESYG</sequence>
<accession>A0A4S4ECN4</accession>
<evidence type="ECO:0000313" key="1">
    <source>
        <dbReference type="EMBL" id="THG13446.1"/>
    </source>
</evidence>
<evidence type="ECO:0000313" key="2">
    <source>
        <dbReference type="Proteomes" id="UP000306102"/>
    </source>
</evidence>
<dbReference type="PANTHER" id="PTHR33604:SF1">
    <property type="entry name" value="GLYCOSYLTRANSFERASE FAMILY PROTEIN 2"/>
    <property type="match status" value="1"/>
</dbReference>
<dbReference type="PANTHER" id="PTHR33604">
    <property type="entry name" value="OSJNBA0004B13.7 PROTEIN"/>
    <property type="match status" value="1"/>
</dbReference>
<organism evidence="1 2">
    <name type="scientific">Camellia sinensis var. sinensis</name>
    <name type="common">China tea</name>
    <dbReference type="NCBI Taxonomy" id="542762"/>
    <lineage>
        <taxon>Eukaryota</taxon>
        <taxon>Viridiplantae</taxon>
        <taxon>Streptophyta</taxon>
        <taxon>Embryophyta</taxon>
        <taxon>Tracheophyta</taxon>
        <taxon>Spermatophyta</taxon>
        <taxon>Magnoliopsida</taxon>
        <taxon>eudicotyledons</taxon>
        <taxon>Gunneridae</taxon>
        <taxon>Pentapetalae</taxon>
        <taxon>asterids</taxon>
        <taxon>Ericales</taxon>
        <taxon>Theaceae</taxon>
        <taxon>Camellia</taxon>
    </lineage>
</organism>
<gene>
    <name evidence="1" type="ORF">TEA_020983</name>
</gene>
<comment type="caution">
    <text evidence="1">The sequence shown here is derived from an EMBL/GenBank/DDBJ whole genome shotgun (WGS) entry which is preliminary data.</text>
</comment>
<dbReference type="AlphaFoldDB" id="A0A4S4ECN4"/>
<dbReference type="EMBL" id="SDRB02005879">
    <property type="protein sequence ID" value="THG13446.1"/>
    <property type="molecule type" value="Genomic_DNA"/>
</dbReference>
<dbReference type="Proteomes" id="UP000306102">
    <property type="component" value="Unassembled WGS sequence"/>
</dbReference>
<keyword evidence="2" id="KW-1185">Reference proteome</keyword>
<reference evidence="1 2" key="1">
    <citation type="journal article" date="2018" name="Proc. Natl. Acad. Sci. U.S.A.">
        <title>Draft genome sequence of Camellia sinensis var. sinensis provides insights into the evolution of the tea genome and tea quality.</title>
        <authorList>
            <person name="Wei C."/>
            <person name="Yang H."/>
            <person name="Wang S."/>
            <person name="Zhao J."/>
            <person name="Liu C."/>
            <person name="Gao L."/>
            <person name="Xia E."/>
            <person name="Lu Y."/>
            <person name="Tai Y."/>
            <person name="She G."/>
            <person name="Sun J."/>
            <person name="Cao H."/>
            <person name="Tong W."/>
            <person name="Gao Q."/>
            <person name="Li Y."/>
            <person name="Deng W."/>
            <person name="Jiang X."/>
            <person name="Wang W."/>
            <person name="Chen Q."/>
            <person name="Zhang S."/>
            <person name="Li H."/>
            <person name="Wu J."/>
            <person name="Wang P."/>
            <person name="Li P."/>
            <person name="Shi C."/>
            <person name="Zheng F."/>
            <person name="Jian J."/>
            <person name="Huang B."/>
            <person name="Shan D."/>
            <person name="Shi M."/>
            <person name="Fang C."/>
            <person name="Yue Y."/>
            <person name="Li F."/>
            <person name="Li D."/>
            <person name="Wei S."/>
            <person name="Han B."/>
            <person name="Jiang C."/>
            <person name="Yin Y."/>
            <person name="Xia T."/>
            <person name="Zhang Z."/>
            <person name="Bennetzen J.L."/>
            <person name="Zhao S."/>
            <person name="Wan X."/>
        </authorList>
    </citation>
    <scope>NUCLEOTIDE SEQUENCE [LARGE SCALE GENOMIC DNA]</scope>
    <source>
        <strain evidence="2">cv. Shuchazao</strain>
        <tissue evidence="1">Leaf</tissue>
    </source>
</reference>
<dbReference type="STRING" id="542762.A0A4S4ECN4"/>
<proteinExistence type="predicted"/>